<evidence type="ECO:0000256" key="1">
    <source>
        <dbReference type="ARBA" id="ARBA00007471"/>
    </source>
</evidence>
<dbReference type="RefSeq" id="XP_015263575.1">
    <property type="nucleotide sequence ID" value="XM_015408089.1"/>
</dbReference>
<feature type="region of interest" description="Disordered" evidence="2">
    <location>
        <begin position="527"/>
        <end position="555"/>
    </location>
</feature>
<dbReference type="PROSITE" id="PS51339">
    <property type="entry name" value="PPASE_MYOTUBULARIN"/>
    <property type="match status" value="1"/>
</dbReference>
<accession>A0ABM1JQ38</accession>
<reference evidence="5" key="1">
    <citation type="submission" date="2025-08" db="UniProtKB">
        <authorList>
            <consortium name="RefSeq"/>
        </authorList>
    </citation>
    <scope>IDENTIFICATION</scope>
</reference>
<organism evidence="4 5">
    <name type="scientific">Gekko japonicus</name>
    <name type="common">Schlegel's Japanese gecko</name>
    <dbReference type="NCBI Taxonomy" id="146911"/>
    <lineage>
        <taxon>Eukaryota</taxon>
        <taxon>Metazoa</taxon>
        <taxon>Chordata</taxon>
        <taxon>Craniata</taxon>
        <taxon>Vertebrata</taxon>
        <taxon>Euteleostomi</taxon>
        <taxon>Lepidosauria</taxon>
        <taxon>Squamata</taxon>
        <taxon>Bifurcata</taxon>
        <taxon>Gekkota</taxon>
        <taxon>Gekkonidae</taxon>
        <taxon>Gekkoninae</taxon>
        <taxon>Gekko</taxon>
    </lineage>
</organism>
<dbReference type="Pfam" id="PF21098">
    <property type="entry name" value="PH-GRAM_MTMR6-like"/>
    <property type="match status" value="1"/>
</dbReference>
<protein>
    <submittedName>
        <fullName evidence="5">Myotubularin-related protein 9-like</fullName>
    </submittedName>
</protein>
<dbReference type="CDD" id="cd14536">
    <property type="entry name" value="PTP-MTMR9"/>
    <property type="match status" value="1"/>
</dbReference>
<dbReference type="SUPFAM" id="SSF52799">
    <property type="entry name" value="(Phosphotyrosine protein) phosphatases II"/>
    <property type="match status" value="1"/>
</dbReference>
<dbReference type="Proteomes" id="UP000694871">
    <property type="component" value="Unplaced"/>
</dbReference>
<evidence type="ECO:0000256" key="2">
    <source>
        <dbReference type="SAM" id="MobiDB-lite"/>
    </source>
</evidence>
<name>A0ABM1JQ38_GEKJA</name>
<sequence length="555" mass="62966">MEFAELIKTAKVNDVVLTSPGLVPVKGTLCITSHHLLLSSQAGGNREQSQMELWLLIRNVDAVEKRLANASGTITLKCKDLKILHLEIPGMEECLNIASSIEALSSVESVMMTYPFFYRPQSMKLENGWQLYPLEKYYQKIASDTGTWRLSSVNKDFAVCPSYPQVVMVPAAVDDRALRKSASFRQGRRFPVLSYYHKKNGTVMLHSSQPLTGPHRKRCREDELLLGAVLEQGDRGFILDTRSAQAAKQAQVMGGGIEHRAAYPCWKRLHQPLERGRPLQESFTRLLEACLDPSNSMDRWLAKLEASKWLSHVKEALKAACLAAQCLDREEACVLVHGYEGTDATLLVTALAQVILDPECRTLAGFQGLIEREWIQAGHPFSLRCARSAYSHARLRQEAPVFLLFLDCIWQLGRQFPFSLEFNERLLLTLFEHSYASPYGTFLCNNEQERKLCEVKEKTHALWPWLNREGDKYRNPLYACNPLVIWPSVEPQSVLLWQGLFLRWIRPSHYLDEAWAEIQKIARNSQVHMEQSSDAPQEQIPAQTNSGAETQSLAI</sequence>
<dbReference type="InterPro" id="IPR048994">
    <property type="entry name" value="PH-GRAM_MTMR6-9"/>
</dbReference>
<evidence type="ECO:0000313" key="4">
    <source>
        <dbReference type="Proteomes" id="UP000694871"/>
    </source>
</evidence>
<dbReference type="CDD" id="cd13211">
    <property type="entry name" value="PH-GRAM_MTMR9"/>
    <property type="match status" value="1"/>
</dbReference>
<dbReference type="PANTHER" id="PTHR10807">
    <property type="entry name" value="MYOTUBULARIN-RELATED"/>
    <property type="match status" value="1"/>
</dbReference>
<dbReference type="SUPFAM" id="SSF50729">
    <property type="entry name" value="PH domain-like"/>
    <property type="match status" value="1"/>
</dbReference>
<keyword evidence="4" id="KW-1185">Reference proteome</keyword>
<comment type="similarity">
    <text evidence="1">Belongs to the protein-tyrosine phosphatase family. Non-receptor class myotubularin subfamily.</text>
</comment>
<dbReference type="Pfam" id="PF06602">
    <property type="entry name" value="Myotub-related"/>
    <property type="match status" value="1"/>
</dbReference>
<dbReference type="InterPro" id="IPR011993">
    <property type="entry name" value="PH-like_dom_sf"/>
</dbReference>
<dbReference type="InterPro" id="IPR010569">
    <property type="entry name" value="Myotubularin-like_Pase_dom"/>
</dbReference>
<dbReference type="GeneID" id="107107758"/>
<dbReference type="PANTHER" id="PTHR10807:SF52">
    <property type="entry name" value="MYOTUBULARIN PHOSPHATASE DOMAIN-CONTAINING PROTEIN"/>
    <property type="match status" value="1"/>
</dbReference>
<dbReference type="Gene3D" id="2.30.29.30">
    <property type="entry name" value="Pleckstrin-homology domain (PH domain)/Phosphotyrosine-binding domain (PTB)"/>
    <property type="match status" value="1"/>
</dbReference>
<evidence type="ECO:0000313" key="5">
    <source>
        <dbReference type="RefSeq" id="XP_015263575.1"/>
    </source>
</evidence>
<gene>
    <name evidence="5" type="primary">LOC107107758</name>
</gene>
<proteinExistence type="inferred from homology"/>
<dbReference type="InterPro" id="IPR030564">
    <property type="entry name" value="Myotubularin"/>
</dbReference>
<dbReference type="InterPro" id="IPR029021">
    <property type="entry name" value="Prot-tyrosine_phosphatase-like"/>
</dbReference>
<evidence type="ECO:0000259" key="3">
    <source>
        <dbReference type="PROSITE" id="PS51339"/>
    </source>
</evidence>
<feature type="domain" description="Myotubularin phosphatase" evidence="3">
    <location>
        <begin position="128"/>
        <end position="501"/>
    </location>
</feature>